<dbReference type="RefSeq" id="WP_111591093.1">
    <property type="nucleotide sequence ID" value="NZ_QLMA01000002.1"/>
</dbReference>
<dbReference type="InterPro" id="IPR036291">
    <property type="entry name" value="NAD(P)-bd_dom_sf"/>
</dbReference>
<dbReference type="InterPro" id="IPR051783">
    <property type="entry name" value="NAD(P)-dependent_oxidoreduct"/>
</dbReference>
<dbReference type="AlphaFoldDB" id="A0A327W682"/>
<dbReference type="Pfam" id="PF01370">
    <property type="entry name" value="Epimerase"/>
    <property type="match status" value="1"/>
</dbReference>
<evidence type="ECO:0000259" key="1">
    <source>
        <dbReference type="Pfam" id="PF01370"/>
    </source>
</evidence>
<dbReference type="EMBL" id="QLMA01000002">
    <property type="protein sequence ID" value="RAJ85431.1"/>
    <property type="molecule type" value="Genomic_DNA"/>
</dbReference>
<dbReference type="PANTHER" id="PTHR48079:SF6">
    <property type="entry name" value="NAD(P)-BINDING DOMAIN-CONTAINING PROTEIN-RELATED"/>
    <property type="match status" value="1"/>
</dbReference>
<evidence type="ECO:0000313" key="2">
    <source>
        <dbReference type="EMBL" id="RAJ85431.1"/>
    </source>
</evidence>
<evidence type="ECO:0000313" key="3">
    <source>
        <dbReference type="Proteomes" id="UP000249819"/>
    </source>
</evidence>
<name>A0A327W682_9BACT</name>
<dbReference type="OrthoDB" id="596910at2"/>
<dbReference type="PANTHER" id="PTHR48079">
    <property type="entry name" value="PROTEIN YEEZ"/>
    <property type="match status" value="1"/>
</dbReference>
<dbReference type="InterPro" id="IPR001509">
    <property type="entry name" value="Epimerase_deHydtase"/>
</dbReference>
<dbReference type="Gene3D" id="3.40.50.720">
    <property type="entry name" value="NAD(P)-binding Rossmann-like Domain"/>
    <property type="match status" value="1"/>
</dbReference>
<gene>
    <name evidence="2" type="ORF">CLV59_102134</name>
</gene>
<organism evidence="2 3">
    <name type="scientific">Chitinophaga dinghuensis</name>
    <dbReference type="NCBI Taxonomy" id="1539050"/>
    <lineage>
        <taxon>Bacteria</taxon>
        <taxon>Pseudomonadati</taxon>
        <taxon>Bacteroidota</taxon>
        <taxon>Chitinophagia</taxon>
        <taxon>Chitinophagales</taxon>
        <taxon>Chitinophagaceae</taxon>
        <taxon>Chitinophaga</taxon>
    </lineage>
</organism>
<dbReference type="GO" id="GO:0004029">
    <property type="term" value="F:aldehyde dehydrogenase (NAD+) activity"/>
    <property type="evidence" value="ECO:0007669"/>
    <property type="project" value="TreeGrafter"/>
</dbReference>
<dbReference type="SUPFAM" id="SSF51735">
    <property type="entry name" value="NAD(P)-binding Rossmann-fold domains"/>
    <property type="match status" value="1"/>
</dbReference>
<reference evidence="2 3" key="1">
    <citation type="submission" date="2018-06" db="EMBL/GenBank/DDBJ databases">
        <title>Genomic Encyclopedia of Archaeal and Bacterial Type Strains, Phase II (KMG-II): from individual species to whole genera.</title>
        <authorList>
            <person name="Goeker M."/>
        </authorList>
    </citation>
    <scope>NUCLEOTIDE SEQUENCE [LARGE SCALE GENOMIC DNA]</scope>
    <source>
        <strain evidence="2 3">DSM 29821</strain>
    </source>
</reference>
<accession>A0A327W682</accession>
<feature type="domain" description="NAD-dependent epimerase/dehydratase" evidence="1">
    <location>
        <begin position="2"/>
        <end position="221"/>
    </location>
</feature>
<proteinExistence type="predicted"/>
<keyword evidence="3" id="KW-1185">Reference proteome</keyword>
<sequence>MILVTGGTGLLGSHLIRSLVEAGKPVRAIYRKAPAAQLQDIHHKIEWVEGDILDVVGLEEVMEGIRQVYHCAGMVSFTPGNNGLRKVNVEGTANVVNCALDAGVEKLVHVSSVAALGRAKDGQHITEESEWVPSKHNSQYAVSKFDGELEVWRGIAEGLPAVVVNPSIILGSGFWEDGSSAIFKNVYKEFPYYTRGVNGFVDVRDVAKAMMMLMDAPVTGERFILSADNWSYKDLFTSMANALHRKPPVKEATPFMTGLVWRVEKIKHMLGGKSPLITKETAHTAQLKVFYDNKKIQQFLPAFHFRSLATTIEETCQDFLRDHSSQQ</sequence>
<comment type="caution">
    <text evidence="2">The sequence shown here is derived from an EMBL/GenBank/DDBJ whole genome shotgun (WGS) entry which is preliminary data.</text>
</comment>
<protein>
    <submittedName>
        <fullName evidence="2">Nucleoside-diphosphate-sugar epimerase</fullName>
    </submittedName>
</protein>
<dbReference type="Proteomes" id="UP000249819">
    <property type="component" value="Unassembled WGS sequence"/>
</dbReference>
<dbReference type="GO" id="GO:0005737">
    <property type="term" value="C:cytoplasm"/>
    <property type="evidence" value="ECO:0007669"/>
    <property type="project" value="TreeGrafter"/>
</dbReference>